<evidence type="ECO:0000313" key="3">
    <source>
        <dbReference type="Proteomes" id="UP000596742"/>
    </source>
</evidence>
<proteinExistence type="predicted"/>
<gene>
    <name evidence="2" type="ORF">MGAL_10B015306</name>
</gene>
<dbReference type="AlphaFoldDB" id="A0A8B6D4S7"/>
<dbReference type="OrthoDB" id="6092066at2759"/>
<name>A0A8B6D4S7_MYTGA</name>
<dbReference type="EMBL" id="UYJE01002806">
    <property type="protein sequence ID" value="VDI13857.1"/>
    <property type="molecule type" value="Genomic_DNA"/>
</dbReference>
<accession>A0A8B6D4S7</accession>
<protein>
    <submittedName>
        <fullName evidence="2">Uncharacterized protein</fullName>
    </submittedName>
</protein>
<comment type="caution">
    <text evidence="2">The sequence shown here is derived from an EMBL/GenBank/DDBJ whole genome shotgun (WGS) entry which is preliminary data.</text>
</comment>
<evidence type="ECO:0000313" key="2">
    <source>
        <dbReference type="EMBL" id="VDI13857.1"/>
    </source>
</evidence>
<keyword evidence="3" id="KW-1185">Reference proteome</keyword>
<organism evidence="2 3">
    <name type="scientific">Mytilus galloprovincialis</name>
    <name type="common">Mediterranean mussel</name>
    <dbReference type="NCBI Taxonomy" id="29158"/>
    <lineage>
        <taxon>Eukaryota</taxon>
        <taxon>Metazoa</taxon>
        <taxon>Spiralia</taxon>
        <taxon>Lophotrochozoa</taxon>
        <taxon>Mollusca</taxon>
        <taxon>Bivalvia</taxon>
        <taxon>Autobranchia</taxon>
        <taxon>Pteriomorphia</taxon>
        <taxon>Mytilida</taxon>
        <taxon>Mytiloidea</taxon>
        <taxon>Mytilidae</taxon>
        <taxon>Mytilinae</taxon>
        <taxon>Mytilus</taxon>
    </lineage>
</organism>
<sequence>MPIDHYRMTIQAKPLASLGDKHQNETSDPVLLGIARPLGHLRKTRKVANAVVNIPKPEKSEDLFPQVSGIGIYDSDDEMSSKGSTVSRDTSRSKNSSRDSLPSVRMTKSQLFENRYKLAAARSQPDATKPADMYSKRVVYLPMFRINVETYIGETEDHKTVETTRESLKKMLDNSRSKMKSPDKIARKLRDYFKQQEMDNIRKQEIEKENEISRKEMLRVNIPKTPYLYDPASIRIPGVTLDGRIHGTNSKVEPLDLTSVTDDDGVSVISAKTSKTKLSDNETVKLQSGRGTPNSFTKPYIGLVYGHESEREPQSNYATYSDIRRMRQKGRLKVVQKRDSSAKTSRATNDTQDAKDWITIQSKPVLKYTTPQTVKPKLDPIIVPSHPCSECPMCKAAKYKSTEPTTVPPNSPTLKRPAFEEDCHEHHDLQPDLTVQAHSSNSTHVHEHVVHDIPTHENFTERVNTGRAPEVKVKKAVIHSDTLAVSKVTIRMSRYKDGHMKNAKLTKSISSSTGSINEL</sequence>
<feature type="region of interest" description="Disordered" evidence="1">
    <location>
        <begin position="74"/>
        <end position="107"/>
    </location>
</feature>
<reference evidence="2" key="1">
    <citation type="submission" date="2018-11" db="EMBL/GenBank/DDBJ databases">
        <authorList>
            <person name="Alioto T."/>
            <person name="Alioto T."/>
        </authorList>
    </citation>
    <scope>NUCLEOTIDE SEQUENCE</scope>
</reference>
<evidence type="ECO:0000256" key="1">
    <source>
        <dbReference type="SAM" id="MobiDB-lite"/>
    </source>
</evidence>
<dbReference type="Proteomes" id="UP000596742">
    <property type="component" value="Unassembled WGS sequence"/>
</dbReference>